<evidence type="ECO:0000256" key="2">
    <source>
        <dbReference type="ARBA" id="ARBA00012637"/>
    </source>
</evidence>
<accession>A0A9D9GSM9</accession>
<dbReference type="PANTHER" id="PTHR43706:SF47">
    <property type="entry name" value="EXTERNAL NADH-UBIQUINONE OXIDOREDUCTASE 1, MITOCHONDRIAL-RELATED"/>
    <property type="match status" value="1"/>
</dbReference>
<evidence type="ECO:0000256" key="3">
    <source>
        <dbReference type="ARBA" id="ARBA00022630"/>
    </source>
</evidence>
<evidence type="ECO:0000313" key="11">
    <source>
        <dbReference type="EMBL" id="MBO8415628.1"/>
    </source>
</evidence>
<proteinExistence type="inferred from homology"/>
<reference evidence="11" key="1">
    <citation type="submission" date="2020-10" db="EMBL/GenBank/DDBJ databases">
        <authorList>
            <person name="Gilroy R."/>
        </authorList>
    </citation>
    <scope>NUCLEOTIDE SEQUENCE</scope>
    <source>
        <strain evidence="11">17213</strain>
    </source>
</reference>
<comment type="caution">
    <text evidence="11">The sequence shown here is derived from an EMBL/GenBank/DDBJ whole genome shotgun (WGS) entry which is preliminary data.</text>
</comment>
<evidence type="ECO:0000256" key="5">
    <source>
        <dbReference type="ARBA" id="ARBA00022946"/>
    </source>
</evidence>
<dbReference type="PRINTS" id="PR00368">
    <property type="entry name" value="FADPNR"/>
</dbReference>
<keyword evidence="5" id="KW-0809">Transit peptide</keyword>
<keyword evidence="6" id="KW-0560">Oxidoreductase</keyword>
<evidence type="ECO:0000259" key="9">
    <source>
        <dbReference type="Pfam" id="PF07992"/>
    </source>
</evidence>
<evidence type="ECO:0000256" key="4">
    <source>
        <dbReference type="ARBA" id="ARBA00022827"/>
    </source>
</evidence>
<dbReference type="Gene3D" id="3.50.50.100">
    <property type="match status" value="1"/>
</dbReference>
<keyword evidence="7" id="KW-0520">NAD</keyword>
<dbReference type="AlphaFoldDB" id="A0A9D9GSM9"/>
<dbReference type="PRINTS" id="PR00411">
    <property type="entry name" value="PNDRDTASEI"/>
</dbReference>
<evidence type="ECO:0000259" key="10">
    <source>
        <dbReference type="Pfam" id="PF22366"/>
    </source>
</evidence>
<protein>
    <recommendedName>
        <fullName evidence="2">NADH:ubiquinone reductase (non-electrogenic)</fullName>
        <ecNumber evidence="2">1.6.5.9</ecNumber>
    </recommendedName>
</protein>
<keyword evidence="4" id="KW-0274">FAD</keyword>
<gene>
    <name evidence="11" type="ORF">IAB19_04520</name>
</gene>
<evidence type="ECO:0000256" key="8">
    <source>
        <dbReference type="ARBA" id="ARBA00047599"/>
    </source>
</evidence>
<dbReference type="GO" id="GO:0050136">
    <property type="term" value="F:NADH dehydrogenase (quinone) (non-electrogenic) activity"/>
    <property type="evidence" value="ECO:0007669"/>
    <property type="project" value="UniProtKB-EC"/>
</dbReference>
<name>A0A9D9GSM9_9GAMM</name>
<evidence type="ECO:0000256" key="7">
    <source>
        <dbReference type="ARBA" id="ARBA00023027"/>
    </source>
</evidence>
<dbReference type="SUPFAM" id="SSF51905">
    <property type="entry name" value="FAD/NAD(P)-binding domain"/>
    <property type="match status" value="1"/>
</dbReference>
<evidence type="ECO:0000313" key="12">
    <source>
        <dbReference type="Proteomes" id="UP000823631"/>
    </source>
</evidence>
<organism evidence="11 12">
    <name type="scientific">Candidatus Avisuccinivibrio stercorigallinarum</name>
    <dbReference type="NCBI Taxonomy" id="2840704"/>
    <lineage>
        <taxon>Bacteria</taxon>
        <taxon>Pseudomonadati</taxon>
        <taxon>Pseudomonadota</taxon>
        <taxon>Gammaproteobacteria</taxon>
        <taxon>Aeromonadales</taxon>
        <taxon>Succinivibrionaceae</taxon>
        <taxon>Succinivibrionaceae incertae sedis</taxon>
        <taxon>Candidatus Avisuccinivibrio</taxon>
    </lineage>
</organism>
<dbReference type="InterPro" id="IPR045024">
    <property type="entry name" value="NDH-2"/>
</dbReference>
<feature type="domain" description="External alternative NADH-ubiquinone oxidoreductase-like C-terminal" evidence="10">
    <location>
        <begin position="354"/>
        <end position="409"/>
    </location>
</feature>
<sequence>MFNIPDNGKKRVVIVGGGFAGLQAAERLKKSDFQVVLIDKNNYHQFPPLIYQIATAGLNPNSISFPFRKILEKRRDSYFRLAELRAVFPEEKYIQTSIGKLSYDYLILANGADTNFYGSEEIASQAMPMKTVAEAMGLRNALLSNFERALTCSTEKERQELLNVVIVGGGPSGVEIAGAIAEMRRYVLPRDYPDLDAAKMHIYLVDGGTRLLNAMSQKASDAALKFLRQFNVEVMLGELVTGYKDRTVYLSSGRTIPSLTFIWVGGVQGNAVPGLPAQCTGPGRRIWVDAFHQVRGVKDIFAIGDVALMDGDLNYKKGHPMMAQPAIQQAHNLAHNLIAKEKGGEIKPFAYKDLGSMATIGRNRAVADINALHVTGIVAWFLWMAVHLRSILGVHNKLAVLMDWTWSYFTYDRSNRMIITAKLPRVLVERRMRELRTHWGELTPAADKAADEDEVIKLEAAAEEQISGGKPAAPAQDKA</sequence>
<dbReference type="InterPro" id="IPR036188">
    <property type="entry name" value="FAD/NAD-bd_sf"/>
</dbReference>
<dbReference type="PANTHER" id="PTHR43706">
    <property type="entry name" value="NADH DEHYDROGENASE"/>
    <property type="match status" value="1"/>
</dbReference>
<comment type="similarity">
    <text evidence="1">Belongs to the NADH dehydrogenase family.</text>
</comment>
<comment type="catalytic activity">
    <reaction evidence="8">
        <text>a quinone + NADH + H(+) = a quinol + NAD(+)</text>
        <dbReference type="Rhea" id="RHEA:46160"/>
        <dbReference type="ChEBI" id="CHEBI:15378"/>
        <dbReference type="ChEBI" id="CHEBI:24646"/>
        <dbReference type="ChEBI" id="CHEBI:57540"/>
        <dbReference type="ChEBI" id="CHEBI:57945"/>
        <dbReference type="ChEBI" id="CHEBI:132124"/>
        <dbReference type="EC" id="1.6.5.9"/>
    </reaction>
</comment>
<evidence type="ECO:0000256" key="1">
    <source>
        <dbReference type="ARBA" id="ARBA00005272"/>
    </source>
</evidence>
<feature type="domain" description="FAD/NAD(P)-binding" evidence="9">
    <location>
        <begin position="11"/>
        <end position="330"/>
    </location>
</feature>
<keyword evidence="3" id="KW-0285">Flavoprotein</keyword>
<reference evidence="11" key="2">
    <citation type="journal article" date="2021" name="PeerJ">
        <title>Extensive microbial diversity within the chicken gut microbiome revealed by metagenomics and culture.</title>
        <authorList>
            <person name="Gilroy R."/>
            <person name="Ravi A."/>
            <person name="Getino M."/>
            <person name="Pursley I."/>
            <person name="Horton D.L."/>
            <person name="Alikhan N.F."/>
            <person name="Baker D."/>
            <person name="Gharbi K."/>
            <person name="Hall N."/>
            <person name="Watson M."/>
            <person name="Adriaenssens E.M."/>
            <person name="Foster-Nyarko E."/>
            <person name="Jarju S."/>
            <person name="Secka A."/>
            <person name="Antonio M."/>
            <person name="Oren A."/>
            <person name="Chaudhuri R.R."/>
            <person name="La Ragione R."/>
            <person name="Hildebrand F."/>
            <person name="Pallen M.J."/>
        </authorList>
    </citation>
    <scope>NUCLEOTIDE SEQUENCE</scope>
    <source>
        <strain evidence="11">17213</strain>
    </source>
</reference>
<dbReference type="EC" id="1.6.5.9" evidence="2"/>
<dbReference type="InterPro" id="IPR054585">
    <property type="entry name" value="NDH2-like_C"/>
</dbReference>
<dbReference type="Proteomes" id="UP000823631">
    <property type="component" value="Unassembled WGS sequence"/>
</dbReference>
<dbReference type="EMBL" id="JADINH010000097">
    <property type="protein sequence ID" value="MBO8415628.1"/>
    <property type="molecule type" value="Genomic_DNA"/>
</dbReference>
<evidence type="ECO:0000256" key="6">
    <source>
        <dbReference type="ARBA" id="ARBA00023002"/>
    </source>
</evidence>
<dbReference type="InterPro" id="IPR023753">
    <property type="entry name" value="FAD/NAD-binding_dom"/>
</dbReference>
<dbReference type="Pfam" id="PF22366">
    <property type="entry name" value="NDH2_C"/>
    <property type="match status" value="1"/>
</dbReference>
<dbReference type="Pfam" id="PF07992">
    <property type="entry name" value="Pyr_redox_2"/>
    <property type="match status" value="1"/>
</dbReference>